<dbReference type="Gene3D" id="3.30.450.20">
    <property type="entry name" value="PAS domain"/>
    <property type="match status" value="1"/>
</dbReference>
<dbReference type="EMBL" id="JASMWN010000019">
    <property type="protein sequence ID" value="MDU9006035.1"/>
    <property type="molecule type" value="Genomic_DNA"/>
</dbReference>
<evidence type="ECO:0000259" key="1">
    <source>
        <dbReference type="SMART" id="SM00091"/>
    </source>
</evidence>
<dbReference type="SMART" id="SM00091">
    <property type="entry name" value="PAS"/>
    <property type="match status" value="3"/>
</dbReference>
<proteinExistence type="predicted"/>
<feature type="domain" description="PAS" evidence="1">
    <location>
        <begin position="125"/>
        <end position="191"/>
    </location>
</feature>
<evidence type="ECO:0000313" key="2">
    <source>
        <dbReference type="EMBL" id="MDU9006035.1"/>
    </source>
</evidence>
<dbReference type="RefSeq" id="WP_316780369.1">
    <property type="nucleotide sequence ID" value="NZ_JASMWN010000019.1"/>
</dbReference>
<keyword evidence="3" id="KW-1185">Reference proteome</keyword>
<name>A0ABU3VIR2_9RHOB</name>
<sequence length="491" mass="54785">MTPRPQVRNVGPKSADDVVWIFDGSDLVDSSTRARRVIELPDGPCFWSDLHQGLSSLYPTFPKTHDIVKVSGQVVAQAPDLKNPNEIYCEWIDGITRVSMRKRQQDSPQSGDLIDVLSGATHELETLRFAVNSAHYPIWCVDDAGDVIWFNAAFDTLCQTALGKPARKVSSLFGPAGEVPIPTKRTRRSLTISETGKKLWFDVSVVQCDAGTLIYAIDVNAVVDAEVTRRNFVQTLAKTFAQLSIGLAIFDRNRQLVLFNPALVDLTALPADFLSARPTILSFFDRLRDSRMMPEPKNYNSWRDQMAELVEAAADGRYQETWSLPSGSVYSVSGRPHPDGAVAFLMEDITAEITLTRRFRSDLEMWQAVFDQIDDAIAVFSMTGDLIFSNTAYHILWGVDPESSFAQTSILDSSRIWQDQSMANPIWGDIRDFVTTQENRAEWWAKVALKSGETLVCSVHPVQRGATMISFSRATDRPRSIAQKQPELTAG</sequence>
<dbReference type="InterPro" id="IPR035965">
    <property type="entry name" value="PAS-like_dom_sf"/>
</dbReference>
<protein>
    <submittedName>
        <fullName evidence="2">PAS-domain containing protein</fullName>
    </submittedName>
</protein>
<feature type="domain" description="PAS" evidence="1">
    <location>
        <begin position="234"/>
        <end position="301"/>
    </location>
</feature>
<gene>
    <name evidence="2" type="ORF">QO231_19565</name>
</gene>
<feature type="domain" description="PAS" evidence="1">
    <location>
        <begin position="364"/>
        <end position="431"/>
    </location>
</feature>
<organism evidence="2 3">
    <name type="scientific">Sedimentitalea todarodis</name>
    <dbReference type="NCBI Taxonomy" id="1631240"/>
    <lineage>
        <taxon>Bacteria</taxon>
        <taxon>Pseudomonadati</taxon>
        <taxon>Pseudomonadota</taxon>
        <taxon>Alphaproteobacteria</taxon>
        <taxon>Rhodobacterales</taxon>
        <taxon>Paracoccaceae</taxon>
        <taxon>Sedimentitalea</taxon>
    </lineage>
</organism>
<reference evidence="3" key="1">
    <citation type="submission" date="2023-05" db="EMBL/GenBank/DDBJ databases">
        <title>Sedimentitalea sp. nov. JM2-8.</title>
        <authorList>
            <person name="Huang J."/>
        </authorList>
    </citation>
    <scope>NUCLEOTIDE SEQUENCE [LARGE SCALE GENOMIC DNA]</scope>
    <source>
        <strain evidence="3">KHS03</strain>
    </source>
</reference>
<dbReference type="Pfam" id="PF13188">
    <property type="entry name" value="PAS_8"/>
    <property type="match status" value="1"/>
</dbReference>
<dbReference type="SUPFAM" id="SSF55785">
    <property type="entry name" value="PYP-like sensor domain (PAS domain)"/>
    <property type="match status" value="1"/>
</dbReference>
<dbReference type="Pfam" id="PF12860">
    <property type="entry name" value="PAS_7"/>
    <property type="match status" value="1"/>
</dbReference>
<dbReference type="InterPro" id="IPR000014">
    <property type="entry name" value="PAS"/>
</dbReference>
<dbReference type="Proteomes" id="UP001255416">
    <property type="component" value="Unassembled WGS sequence"/>
</dbReference>
<comment type="caution">
    <text evidence="2">The sequence shown here is derived from an EMBL/GenBank/DDBJ whole genome shotgun (WGS) entry which is preliminary data.</text>
</comment>
<accession>A0ABU3VIR2</accession>
<evidence type="ECO:0000313" key="3">
    <source>
        <dbReference type="Proteomes" id="UP001255416"/>
    </source>
</evidence>